<keyword evidence="1 3" id="KW-0853">WD repeat</keyword>
<dbReference type="SMART" id="SM00320">
    <property type="entry name" value="WD40"/>
    <property type="match status" value="6"/>
</dbReference>
<reference evidence="5 6" key="1">
    <citation type="submission" date="2017-06" db="EMBL/GenBank/DDBJ databases">
        <title>Draft genome sequence of a variant of Elsinoe murrayae.</title>
        <authorList>
            <person name="Cheng Q."/>
        </authorList>
    </citation>
    <scope>NUCLEOTIDE SEQUENCE [LARGE SCALE GENOMIC DNA]</scope>
    <source>
        <strain evidence="5 6">CQ-2017a</strain>
    </source>
</reference>
<sequence>MCSTSDELRHLARWDGAEGDSRNQLLSELSSSIAPSVMIPEHRLANLLKQVQDTQINNCLYHNTTAIPSLYHDHTCDREDFPLEILTELRDHHDEVWYIAFSSTGRMLASCGQDNNVFIYDTATWRRIHQLNETNINTDVTGVVFLAWSPDDRYLLSCSRANQLTVYDMTDNARRVVTLQNYTYPATGAAWLPDSKHFIVGSQDGDRSLVQYRLGDSSYVHEFSTREQKLRCHDLAVSADGSRMVTITNDRRVLAYDLNSPNKSLIAEINMEEELTSVDLSNDGANVLIGMKNNKLFMLETDTGEFLQRYQGAKQVDYIIRSRFGGAGDGFVISGSEDCHVYIWRRQSGLPVACLPAHAPGPVNAVSWHPTQFGIFASAGDDKKVNIWASQPLIRALTSTVRQHQDPPSFSGGLRSILRRDDEDDADAPLNGQYAVQPGGPARDANRVALTTHMEPPPEEQGGQREVVSSDSRSTGSQANGRQDNVIAQAAQTAHAPGPERVAALHDPTPIHDALSASRRQTIETIPRSDEIGIAGVQGAMYTPPTSTTLVRTSSAPSGLSQSLDQNYLVSPTRPSIWTPPIGVTRANPVPPPWIGQQPYAAQLATAEDWYRVADASSPPGTTFSPQTILPSPQAITPRTPLIHPPSPAFITPSPSVARSAARAPQSRNGDASPTTTTTPPRRSAPLTDPTVLRILDRELRTLSLGAGHGDGTTRAVWAGMRWTTAHLDGNGGWGLVSPTMEARVRGVVFRELGGEGSDGRMRGNGDDGGAGRRRGEDRSAGDDDDDDDDDDDRHGLPGTRDDRARPAWGFM</sequence>
<dbReference type="STRING" id="2082308.A0A2K1QNQ1"/>
<feature type="compositionally biased region" description="Basic and acidic residues" evidence="4">
    <location>
        <begin position="758"/>
        <end position="782"/>
    </location>
</feature>
<feature type="repeat" description="WD" evidence="3">
    <location>
        <begin position="89"/>
        <end position="130"/>
    </location>
</feature>
<dbReference type="EMBL" id="NKHZ01000057">
    <property type="protein sequence ID" value="PNS16549.1"/>
    <property type="molecule type" value="Genomic_DNA"/>
</dbReference>
<dbReference type="PROSITE" id="PS50294">
    <property type="entry name" value="WD_REPEATS_REGION"/>
    <property type="match status" value="1"/>
</dbReference>
<gene>
    <name evidence="5" type="ORF">CAC42_283</name>
</gene>
<protein>
    <submittedName>
        <fullName evidence="5">Uncharacterized protein</fullName>
    </submittedName>
</protein>
<dbReference type="InterPro" id="IPR001680">
    <property type="entry name" value="WD40_rpt"/>
</dbReference>
<feature type="region of interest" description="Disordered" evidence="4">
    <location>
        <begin position="424"/>
        <end position="443"/>
    </location>
</feature>
<evidence type="ECO:0000313" key="6">
    <source>
        <dbReference type="Proteomes" id="UP000243797"/>
    </source>
</evidence>
<dbReference type="Proteomes" id="UP000243797">
    <property type="component" value="Unassembled WGS sequence"/>
</dbReference>
<evidence type="ECO:0000256" key="4">
    <source>
        <dbReference type="SAM" id="MobiDB-lite"/>
    </source>
</evidence>
<feature type="compositionally biased region" description="Basic and acidic residues" evidence="4">
    <location>
        <begin position="793"/>
        <end position="806"/>
    </location>
</feature>
<proteinExistence type="predicted"/>
<dbReference type="Gene3D" id="2.130.10.10">
    <property type="entry name" value="YVTN repeat-like/Quinoprotein amine dehydrogenase"/>
    <property type="match status" value="1"/>
</dbReference>
<dbReference type="InterPro" id="IPR036322">
    <property type="entry name" value="WD40_repeat_dom_sf"/>
</dbReference>
<dbReference type="PROSITE" id="PS50082">
    <property type="entry name" value="WD_REPEATS_2"/>
    <property type="match status" value="1"/>
</dbReference>
<feature type="region of interest" description="Disordered" evidence="4">
    <location>
        <begin position="646"/>
        <end position="690"/>
    </location>
</feature>
<dbReference type="InParanoid" id="A0A2K1QNQ1"/>
<dbReference type="GO" id="GO:0043161">
    <property type="term" value="P:proteasome-mediated ubiquitin-dependent protein catabolic process"/>
    <property type="evidence" value="ECO:0007669"/>
    <property type="project" value="TreeGrafter"/>
</dbReference>
<evidence type="ECO:0000313" key="5">
    <source>
        <dbReference type="EMBL" id="PNS16549.1"/>
    </source>
</evidence>
<feature type="compositionally biased region" description="Low complexity" evidence="4">
    <location>
        <begin position="653"/>
        <end position="686"/>
    </location>
</feature>
<keyword evidence="6" id="KW-1185">Reference proteome</keyword>
<dbReference type="PANTHER" id="PTHR22838">
    <property type="entry name" value="WD REPEAT PROTEIN 26-RELATED"/>
    <property type="match status" value="1"/>
</dbReference>
<feature type="region of interest" description="Disordered" evidence="4">
    <location>
        <begin position="754"/>
        <end position="812"/>
    </location>
</feature>
<feature type="region of interest" description="Disordered" evidence="4">
    <location>
        <begin position="453"/>
        <end position="482"/>
    </location>
</feature>
<dbReference type="AlphaFoldDB" id="A0A2K1QNQ1"/>
<dbReference type="Pfam" id="PF00400">
    <property type="entry name" value="WD40"/>
    <property type="match status" value="3"/>
</dbReference>
<dbReference type="InterPro" id="IPR051350">
    <property type="entry name" value="WD_repeat-ST_regulator"/>
</dbReference>
<comment type="caution">
    <text evidence="5">The sequence shown here is derived from an EMBL/GenBank/DDBJ whole genome shotgun (WGS) entry which is preliminary data.</text>
</comment>
<evidence type="ECO:0000256" key="2">
    <source>
        <dbReference type="ARBA" id="ARBA00022737"/>
    </source>
</evidence>
<dbReference type="PANTHER" id="PTHR22838:SF0">
    <property type="entry name" value="WD REPEAT-CONTAINING PROTEIN 26"/>
    <property type="match status" value="1"/>
</dbReference>
<keyword evidence="2" id="KW-0677">Repeat</keyword>
<dbReference type="OrthoDB" id="972532at2759"/>
<organism evidence="5 6">
    <name type="scientific">Sphaceloma murrayae</name>
    <dbReference type="NCBI Taxonomy" id="2082308"/>
    <lineage>
        <taxon>Eukaryota</taxon>
        <taxon>Fungi</taxon>
        <taxon>Dikarya</taxon>
        <taxon>Ascomycota</taxon>
        <taxon>Pezizomycotina</taxon>
        <taxon>Dothideomycetes</taxon>
        <taxon>Dothideomycetidae</taxon>
        <taxon>Myriangiales</taxon>
        <taxon>Elsinoaceae</taxon>
        <taxon>Sphaceloma</taxon>
    </lineage>
</organism>
<dbReference type="SUPFAM" id="SSF50978">
    <property type="entry name" value="WD40 repeat-like"/>
    <property type="match status" value="1"/>
</dbReference>
<dbReference type="GO" id="GO:0034657">
    <property type="term" value="C:GID complex"/>
    <property type="evidence" value="ECO:0007669"/>
    <property type="project" value="TreeGrafter"/>
</dbReference>
<accession>A0A2K1QNQ1</accession>
<name>A0A2K1QNQ1_9PEZI</name>
<dbReference type="InterPro" id="IPR015943">
    <property type="entry name" value="WD40/YVTN_repeat-like_dom_sf"/>
</dbReference>
<evidence type="ECO:0000256" key="1">
    <source>
        <dbReference type="ARBA" id="ARBA00022574"/>
    </source>
</evidence>
<feature type="compositionally biased region" description="Acidic residues" evidence="4">
    <location>
        <begin position="783"/>
        <end position="792"/>
    </location>
</feature>
<feature type="compositionally biased region" description="Polar residues" evidence="4">
    <location>
        <begin position="467"/>
        <end position="482"/>
    </location>
</feature>
<evidence type="ECO:0000256" key="3">
    <source>
        <dbReference type="PROSITE-ProRule" id="PRU00221"/>
    </source>
</evidence>